<organism evidence="1 2">
    <name type="scientific">Ketogulonicigenium vulgare (strain WSH-001)</name>
    <dbReference type="NCBI Taxonomy" id="759362"/>
    <lineage>
        <taxon>Bacteria</taxon>
        <taxon>Pseudomonadati</taxon>
        <taxon>Pseudomonadota</taxon>
        <taxon>Alphaproteobacteria</taxon>
        <taxon>Rhodobacterales</taxon>
        <taxon>Roseobacteraceae</taxon>
        <taxon>Ketogulonicigenium</taxon>
    </lineage>
</organism>
<dbReference type="NCBIfam" id="TIGR02215">
    <property type="entry name" value="phage_chp_gp8"/>
    <property type="match status" value="2"/>
</dbReference>
<dbReference type="NCBIfam" id="TIGR01560">
    <property type="entry name" value="put_DNA_pack"/>
    <property type="match status" value="1"/>
</dbReference>
<dbReference type="eggNOG" id="ENOG5032SBG">
    <property type="taxonomic scope" value="Bacteria"/>
</dbReference>
<name>F9Y457_KETVW</name>
<dbReference type="OrthoDB" id="8478788at2"/>
<evidence type="ECO:0000313" key="2">
    <source>
        <dbReference type="Proteomes" id="UP000000692"/>
    </source>
</evidence>
<dbReference type="InterPro" id="IPR006450">
    <property type="entry name" value="Phage_HK97_gp6-like"/>
</dbReference>
<evidence type="ECO:0000313" key="1">
    <source>
        <dbReference type="EMBL" id="AEM40493.1"/>
    </source>
</evidence>
<dbReference type="CDD" id="cd08054">
    <property type="entry name" value="gp6"/>
    <property type="match status" value="1"/>
</dbReference>
<proteinExistence type="predicted"/>
<dbReference type="AlphaFoldDB" id="F9Y457"/>
<gene>
    <name evidence="1" type="ordered locus">KVU_0654</name>
</gene>
<dbReference type="Gene3D" id="1.10.3230.30">
    <property type="entry name" value="Phage gp6-like head-tail connector protein"/>
    <property type="match status" value="1"/>
</dbReference>
<dbReference type="EMBL" id="CP002018">
    <property type="protein sequence ID" value="AEM40493.1"/>
    <property type="molecule type" value="Genomic_DNA"/>
</dbReference>
<reference evidence="1 2" key="1">
    <citation type="journal article" date="2011" name="J. Bacteriol.">
        <title>Complete genome sequence of the industrial strain Ketogulonicigenium vulgare WSH-001.</title>
        <authorList>
            <person name="Liu L."/>
            <person name="Li Y."/>
            <person name="Zhang J."/>
            <person name="Zhou Z."/>
            <person name="Liu J."/>
            <person name="Li X."/>
            <person name="Zhou J."/>
            <person name="Du G."/>
            <person name="Wang L."/>
            <person name="Chen J."/>
        </authorList>
    </citation>
    <scope>NUCLEOTIDE SEQUENCE [LARGE SCALE GENOMIC DNA]</scope>
    <source>
        <strain evidence="1 2">WSH-001</strain>
    </source>
</reference>
<dbReference type="Proteomes" id="UP000000692">
    <property type="component" value="Chromosome"/>
</dbReference>
<protein>
    <recommendedName>
        <fullName evidence="3">Phage gp6-like head-tail connector protein</fullName>
    </recommendedName>
</protein>
<evidence type="ECO:0008006" key="3">
    <source>
        <dbReference type="Google" id="ProtNLM"/>
    </source>
</evidence>
<dbReference type="InterPro" id="IPR011738">
    <property type="entry name" value="Phage_CHP"/>
</dbReference>
<dbReference type="RefSeq" id="WP_014537610.1">
    <property type="nucleotide sequence ID" value="NC_017384.1"/>
</dbReference>
<dbReference type="KEGG" id="kvl:KVU_0654"/>
<sequence>MMLVEETTVDDAALPVAALGAFLRLGSGFGTDGLQDDLLRAFLRAALAAIEGRINKILIARSFAQQMTSGQAMAVGPLRAVLSVTVDGTAQPYALAGTTITAPTTAKLTVRYDAGLADDFAALPADLQQAVLMLAAHYYEYRQDPALDGACMPFGVSALTERYRTLRLSMGART</sequence>
<keyword evidence="2" id="KW-1185">Reference proteome</keyword>
<dbReference type="HOGENOM" id="CLU_085951_0_0_5"/>
<dbReference type="PATRIC" id="fig|759362.5.peg.685"/>
<accession>F9Y457</accession>